<evidence type="ECO:0000256" key="1">
    <source>
        <dbReference type="SAM" id="Phobius"/>
    </source>
</evidence>
<feature type="transmembrane region" description="Helical" evidence="1">
    <location>
        <begin position="129"/>
        <end position="148"/>
    </location>
</feature>
<comment type="caution">
    <text evidence="3">The sequence shown here is derived from an EMBL/GenBank/DDBJ whole genome shotgun (WGS) entry which is preliminary data.</text>
</comment>
<gene>
    <name evidence="3" type="ORF">HGRIS_009127</name>
</gene>
<sequence>MISIPPSTSKVRYLSRLPCPHEMFTPSAHTVSAYFLVAYDYTLTLSDELEYIWPSPWSIPKGLFFLTRYVPMVGVLVDASKELLPYNVTMDSCGQLYKASTWLVTISICFAEAIMAIRVWALWGRPLKLAILLGTAFTSFLIAGGVVGSKFATSHSFYADPGIAGLPGCLAVRGDTIVSVAFICVMVFETLTFGLTIAKGLRHPGSHHVSSLAQTMLTDGAVYFATLLIVTLVNVVLFLATPADSADIHSIHQMALHSILSARVLIHLRKQSAHSLGESSVSEFTTNHEGIVFAHGATTRGTYASRVSAY</sequence>
<evidence type="ECO:0000313" key="3">
    <source>
        <dbReference type="EMBL" id="KAL0949033.1"/>
    </source>
</evidence>
<dbReference type="InterPro" id="IPR045340">
    <property type="entry name" value="DUF6533"/>
</dbReference>
<proteinExistence type="predicted"/>
<dbReference type="Proteomes" id="UP001556367">
    <property type="component" value="Unassembled WGS sequence"/>
</dbReference>
<protein>
    <recommendedName>
        <fullName evidence="2">DUF6533 domain-containing protein</fullName>
    </recommendedName>
</protein>
<dbReference type="Pfam" id="PF20151">
    <property type="entry name" value="DUF6533"/>
    <property type="match status" value="1"/>
</dbReference>
<evidence type="ECO:0000259" key="2">
    <source>
        <dbReference type="Pfam" id="PF20151"/>
    </source>
</evidence>
<feature type="transmembrane region" description="Helical" evidence="1">
    <location>
        <begin position="180"/>
        <end position="201"/>
    </location>
</feature>
<accession>A0ABR3J0K1</accession>
<dbReference type="EMBL" id="JASNQZ010000012">
    <property type="protein sequence ID" value="KAL0949033.1"/>
    <property type="molecule type" value="Genomic_DNA"/>
</dbReference>
<organism evidence="3 4">
    <name type="scientific">Hohenbuehelia grisea</name>
    <dbReference type="NCBI Taxonomy" id="104357"/>
    <lineage>
        <taxon>Eukaryota</taxon>
        <taxon>Fungi</taxon>
        <taxon>Dikarya</taxon>
        <taxon>Basidiomycota</taxon>
        <taxon>Agaricomycotina</taxon>
        <taxon>Agaricomycetes</taxon>
        <taxon>Agaricomycetidae</taxon>
        <taxon>Agaricales</taxon>
        <taxon>Pleurotineae</taxon>
        <taxon>Pleurotaceae</taxon>
        <taxon>Hohenbuehelia</taxon>
    </lineage>
</organism>
<keyword evidence="1" id="KW-1133">Transmembrane helix</keyword>
<reference evidence="4" key="1">
    <citation type="submission" date="2024-06" db="EMBL/GenBank/DDBJ databases">
        <title>Multi-omics analyses provide insights into the biosynthesis of the anticancer antibiotic pleurotin in Hohenbuehelia grisea.</title>
        <authorList>
            <person name="Weaver J.A."/>
            <person name="Alberti F."/>
        </authorList>
    </citation>
    <scope>NUCLEOTIDE SEQUENCE [LARGE SCALE GENOMIC DNA]</scope>
    <source>
        <strain evidence="4">T-177</strain>
    </source>
</reference>
<name>A0ABR3J0K1_9AGAR</name>
<feature type="domain" description="DUF6533" evidence="2">
    <location>
        <begin position="30"/>
        <end position="72"/>
    </location>
</feature>
<evidence type="ECO:0000313" key="4">
    <source>
        <dbReference type="Proteomes" id="UP001556367"/>
    </source>
</evidence>
<keyword evidence="1" id="KW-0472">Membrane</keyword>
<feature type="transmembrane region" description="Helical" evidence="1">
    <location>
        <begin position="102"/>
        <end position="123"/>
    </location>
</feature>
<keyword evidence="1" id="KW-0812">Transmembrane</keyword>
<feature type="transmembrane region" description="Helical" evidence="1">
    <location>
        <begin position="221"/>
        <end position="240"/>
    </location>
</feature>
<keyword evidence="4" id="KW-1185">Reference proteome</keyword>